<proteinExistence type="predicted"/>
<protein>
    <submittedName>
        <fullName evidence="1">Uncharacterized protein</fullName>
    </submittedName>
</protein>
<dbReference type="AlphaFoldDB" id="A0A517MBZ2"/>
<name>A0A517MBZ2_9BACT</name>
<organism evidence="1 2">
    <name type="scientific">Roseimaritima multifibrata</name>
    <dbReference type="NCBI Taxonomy" id="1930274"/>
    <lineage>
        <taxon>Bacteria</taxon>
        <taxon>Pseudomonadati</taxon>
        <taxon>Planctomycetota</taxon>
        <taxon>Planctomycetia</taxon>
        <taxon>Pirellulales</taxon>
        <taxon>Pirellulaceae</taxon>
        <taxon>Roseimaritima</taxon>
    </lineage>
</organism>
<dbReference type="KEGG" id="rml:FF011L_11520"/>
<keyword evidence="2" id="KW-1185">Reference proteome</keyword>
<accession>A0A517MBZ2</accession>
<reference evidence="1 2" key="1">
    <citation type="submission" date="2019-02" db="EMBL/GenBank/DDBJ databases">
        <title>Deep-cultivation of Planctomycetes and their phenomic and genomic characterization uncovers novel biology.</title>
        <authorList>
            <person name="Wiegand S."/>
            <person name="Jogler M."/>
            <person name="Boedeker C."/>
            <person name="Pinto D."/>
            <person name="Vollmers J."/>
            <person name="Rivas-Marin E."/>
            <person name="Kohn T."/>
            <person name="Peeters S.H."/>
            <person name="Heuer A."/>
            <person name="Rast P."/>
            <person name="Oberbeckmann S."/>
            <person name="Bunk B."/>
            <person name="Jeske O."/>
            <person name="Meyerdierks A."/>
            <person name="Storesund J.E."/>
            <person name="Kallscheuer N."/>
            <person name="Luecker S."/>
            <person name="Lage O.M."/>
            <person name="Pohl T."/>
            <person name="Merkel B.J."/>
            <person name="Hornburger P."/>
            <person name="Mueller R.-W."/>
            <person name="Bruemmer F."/>
            <person name="Labrenz M."/>
            <person name="Spormann A.M."/>
            <person name="Op den Camp H."/>
            <person name="Overmann J."/>
            <person name="Amann R."/>
            <person name="Jetten M.S.M."/>
            <person name="Mascher T."/>
            <person name="Medema M.H."/>
            <person name="Devos D.P."/>
            <person name="Kaster A.-K."/>
            <person name="Ovreas L."/>
            <person name="Rohde M."/>
            <person name="Galperin M.Y."/>
            <person name="Jogler C."/>
        </authorList>
    </citation>
    <scope>NUCLEOTIDE SEQUENCE [LARGE SCALE GENOMIC DNA]</scope>
    <source>
        <strain evidence="1 2">FF011L</strain>
    </source>
</reference>
<dbReference type="EMBL" id="CP036262">
    <property type="protein sequence ID" value="QDS92409.1"/>
    <property type="molecule type" value="Genomic_DNA"/>
</dbReference>
<evidence type="ECO:0000313" key="1">
    <source>
        <dbReference type="EMBL" id="QDS92409.1"/>
    </source>
</evidence>
<evidence type="ECO:0000313" key="2">
    <source>
        <dbReference type="Proteomes" id="UP000320672"/>
    </source>
</evidence>
<gene>
    <name evidence="1" type="ORF">FF011L_11520</name>
</gene>
<dbReference type="Proteomes" id="UP000320672">
    <property type="component" value="Chromosome"/>
</dbReference>
<sequence>MLWVGGSFSKCLGQDAISSSLIQTIGEADTSQRTRQEATRQIPMDRLTQVAQQRIQRIIASPTLFRRLPSQRIDCDPEMFIFLVRHPEVMVGIWEVMGITKVHTQRTAPFKLEANDNAGTDCVMDLVYGDHATHLFYAEGEYSGPMVAKPIKGAGVFVLHSRYIKQPDGTVHVVGTLDCFIQLGSLGADLVARTLSGLIGRTADNNFTETARFIAQISRTSTTNPEGMVDLANRLPQVDPSIREKFAEQSRSVYQRSTRTAALLDTARPAR</sequence>